<dbReference type="EC" id="3.1.1.61" evidence="2"/>
<protein>
    <recommendedName>
        <fullName evidence="2">protein-glutamate methylesterase</fullName>
        <ecNumber evidence="2">3.1.1.61</ecNumber>
    </recommendedName>
</protein>
<dbReference type="InterPro" id="IPR035909">
    <property type="entry name" value="CheB_C"/>
</dbReference>
<sequence length="352" mass="38413">MAKKNIIVIGASAGGYDALLKLLGGLQEDIDAAIFIVWHMSPEIKGFLPNAINKVTKLIAANATDREAITTGHIYVAPPDRHLIVEHGRMRITKGPKENRFRPAVDPLFRSAAYSYGPRVIGIILSGALDDGTAGLWAIKEQGGTAIVQDPNEAEVKSMPENALQQVNVDYCLPVSEMPELLYRLTQESAAVDNGNQTINPIMEREVQIATEGEAALTNVTPIGVPTNITCPECSGVLSAIIENDRVRYRCHTGHAFSADSLLASVGETIEKNLWQVVRSIKESIFLLNHIGDHFAEANNPRLAALYFNKSKEASKRVKLVQQALQTHEHMTTESIEYEAEKPKGSPVGSNE</sequence>
<evidence type="ECO:0000313" key="8">
    <source>
        <dbReference type="Proteomes" id="UP001560573"/>
    </source>
</evidence>
<name>A0ABV3ZIT7_9BACT</name>
<dbReference type="Pfam" id="PF01339">
    <property type="entry name" value="CheB_methylest"/>
    <property type="match status" value="1"/>
</dbReference>
<feature type="active site" evidence="4">
    <location>
        <position position="12"/>
    </location>
</feature>
<proteinExistence type="predicted"/>
<keyword evidence="4" id="KW-0145">Chemotaxis</keyword>
<feature type="domain" description="CheB-type methylesterase" evidence="6">
    <location>
        <begin position="1"/>
        <end position="189"/>
    </location>
</feature>
<evidence type="ECO:0000256" key="3">
    <source>
        <dbReference type="ARBA" id="ARBA00048267"/>
    </source>
</evidence>
<dbReference type="PIRSF" id="PIRSF036461">
    <property type="entry name" value="Chmtx_methlestr"/>
    <property type="match status" value="1"/>
</dbReference>
<dbReference type="SUPFAM" id="SSF52738">
    <property type="entry name" value="Methylesterase CheB, C-terminal domain"/>
    <property type="match status" value="1"/>
</dbReference>
<dbReference type="Gene3D" id="3.40.50.180">
    <property type="entry name" value="Methylesterase CheB, C-terminal domain"/>
    <property type="match status" value="1"/>
</dbReference>
<feature type="active site" evidence="4">
    <location>
        <position position="39"/>
    </location>
</feature>
<dbReference type="InterPro" id="IPR011247">
    <property type="entry name" value="Chemotax_prot-Glu_Me-esterase"/>
</dbReference>
<evidence type="ECO:0000259" key="6">
    <source>
        <dbReference type="PROSITE" id="PS50122"/>
    </source>
</evidence>
<keyword evidence="1 4" id="KW-0378">Hydrolase</keyword>
<evidence type="ECO:0000313" key="7">
    <source>
        <dbReference type="EMBL" id="MEX6689799.1"/>
    </source>
</evidence>
<organism evidence="7 8">
    <name type="scientific">Danxiaibacter flavus</name>
    <dbReference type="NCBI Taxonomy" id="3049108"/>
    <lineage>
        <taxon>Bacteria</taxon>
        <taxon>Pseudomonadati</taxon>
        <taxon>Bacteroidota</taxon>
        <taxon>Chitinophagia</taxon>
        <taxon>Chitinophagales</taxon>
        <taxon>Chitinophagaceae</taxon>
        <taxon>Danxiaibacter</taxon>
    </lineage>
</organism>
<dbReference type="RefSeq" id="WP_369331207.1">
    <property type="nucleotide sequence ID" value="NZ_JAULBC010000007.1"/>
</dbReference>
<evidence type="ECO:0000256" key="2">
    <source>
        <dbReference type="ARBA" id="ARBA00039140"/>
    </source>
</evidence>
<dbReference type="Proteomes" id="UP001560573">
    <property type="component" value="Unassembled WGS sequence"/>
</dbReference>
<feature type="region of interest" description="Disordered" evidence="5">
    <location>
        <begin position="331"/>
        <end position="352"/>
    </location>
</feature>
<dbReference type="InterPro" id="IPR000673">
    <property type="entry name" value="Sig_transdc_resp-reg_Me-estase"/>
</dbReference>
<evidence type="ECO:0000256" key="4">
    <source>
        <dbReference type="PROSITE-ProRule" id="PRU00050"/>
    </source>
</evidence>
<reference evidence="7 8" key="1">
    <citation type="submission" date="2023-07" db="EMBL/GenBank/DDBJ databases">
        <authorList>
            <person name="Lian W.-H."/>
        </authorList>
    </citation>
    <scope>NUCLEOTIDE SEQUENCE [LARGE SCALE GENOMIC DNA]</scope>
    <source>
        <strain evidence="7 8">SYSU DXS3180</strain>
    </source>
</reference>
<dbReference type="CDD" id="cd16433">
    <property type="entry name" value="CheB"/>
    <property type="match status" value="1"/>
</dbReference>
<comment type="catalytic activity">
    <reaction evidence="3">
        <text>[protein]-L-glutamate 5-O-methyl ester + H2O = L-glutamyl-[protein] + methanol + H(+)</text>
        <dbReference type="Rhea" id="RHEA:23236"/>
        <dbReference type="Rhea" id="RHEA-COMP:10208"/>
        <dbReference type="Rhea" id="RHEA-COMP:10311"/>
        <dbReference type="ChEBI" id="CHEBI:15377"/>
        <dbReference type="ChEBI" id="CHEBI:15378"/>
        <dbReference type="ChEBI" id="CHEBI:17790"/>
        <dbReference type="ChEBI" id="CHEBI:29973"/>
        <dbReference type="ChEBI" id="CHEBI:82795"/>
        <dbReference type="EC" id="3.1.1.61"/>
    </reaction>
</comment>
<accession>A0ABV3ZIT7</accession>
<dbReference type="PANTHER" id="PTHR42872">
    <property type="entry name" value="PROTEIN-GLUTAMATE METHYLESTERASE/PROTEIN-GLUTAMINE GLUTAMINASE"/>
    <property type="match status" value="1"/>
</dbReference>
<feature type="active site" evidence="4">
    <location>
        <position position="131"/>
    </location>
</feature>
<evidence type="ECO:0000256" key="1">
    <source>
        <dbReference type="ARBA" id="ARBA00022801"/>
    </source>
</evidence>
<dbReference type="PANTHER" id="PTHR42872:SF6">
    <property type="entry name" value="PROTEIN-GLUTAMATE METHYLESTERASE_PROTEIN-GLUTAMINE GLUTAMINASE"/>
    <property type="match status" value="1"/>
</dbReference>
<comment type="caution">
    <text evidence="7">The sequence shown here is derived from an EMBL/GenBank/DDBJ whole genome shotgun (WGS) entry which is preliminary data.</text>
</comment>
<evidence type="ECO:0000256" key="5">
    <source>
        <dbReference type="SAM" id="MobiDB-lite"/>
    </source>
</evidence>
<gene>
    <name evidence="7" type="ORF">QTN47_19995</name>
</gene>
<keyword evidence="8" id="KW-1185">Reference proteome</keyword>
<dbReference type="EMBL" id="JAULBC010000007">
    <property type="protein sequence ID" value="MEX6689799.1"/>
    <property type="molecule type" value="Genomic_DNA"/>
</dbReference>
<dbReference type="PROSITE" id="PS50122">
    <property type="entry name" value="CHEB"/>
    <property type="match status" value="1"/>
</dbReference>